<keyword evidence="2" id="KW-1185">Reference proteome</keyword>
<reference evidence="1 2" key="1">
    <citation type="submission" date="2016-10" db="EMBL/GenBank/DDBJ databases">
        <authorList>
            <person name="de Groot N.N."/>
        </authorList>
    </citation>
    <scope>NUCLEOTIDE SEQUENCE [LARGE SCALE GENOMIC DNA]</scope>
    <source>
        <strain evidence="1 2">CGMCC 1.8894</strain>
    </source>
</reference>
<dbReference type="OrthoDB" id="3211048at2"/>
<dbReference type="Proteomes" id="UP000198539">
    <property type="component" value="Unassembled WGS sequence"/>
</dbReference>
<organism evidence="1 2">
    <name type="scientific">Roseicitreum antarcticum</name>
    <dbReference type="NCBI Taxonomy" id="564137"/>
    <lineage>
        <taxon>Bacteria</taxon>
        <taxon>Pseudomonadati</taxon>
        <taxon>Pseudomonadota</taxon>
        <taxon>Alphaproteobacteria</taxon>
        <taxon>Rhodobacterales</taxon>
        <taxon>Paracoccaceae</taxon>
        <taxon>Roseicitreum</taxon>
    </lineage>
</organism>
<dbReference type="STRING" id="564137.SAMN04488238_1761"/>
<gene>
    <name evidence="1" type="ORF">SAMN04488238_1761</name>
</gene>
<dbReference type="EMBL" id="FNOM01000076">
    <property type="protein sequence ID" value="SDY00640.1"/>
    <property type="molecule type" value="Genomic_DNA"/>
</dbReference>
<dbReference type="AlphaFoldDB" id="A0A1H3GC71"/>
<evidence type="ECO:0000313" key="1">
    <source>
        <dbReference type="EMBL" id="SDY00640.1"/>
    </source>
</evidence>
<sequence>MKLLREAHLKIETPAAMALRPVDHRGFPVPWFVTKRTEAGLWDLVNIERSRMLEAMRFEKCWVSGQKLGRYKAFCIGPMCAINRTAGDPPTRKDIALWSVQVCPFMSRPRARRAARNEDQQIEGAGVDGVGIMRNPGVTGVWVTSNSEYQRGRGFYLGDPIEVTWWAEGRPATRDEVLASVDSGIHHLEKLARDEGEYAMKALAFYRRRAESLWPAHPPEPRQ</sequence>
<dbReference type="RefSeq" id="WP_092893053.1">
    <property type="nucleotide sequence ID" value="NZ_CP061498.1"/>
</dbReference>
<accession>A0A1H3GC71</accession>
<evidence type="ECO:0000313" key="2">
    <source>
        <dbReference type="Proteomes" id="UP000198539"/>
    </source>
</evidence>
<proteinExistence type="predicted"/>
<name>A0A1H3GC71_9RHOB</name>
<protein>
    <submittedName>
        <fullName evidence="1">Uncharacterized protein</fullName>
    </submittedName>
</protein>